<dbReference type="InterPro" id="IPR011333">
    <property type="entry name" value="SKP1/BTB/POZ_sf"/>
</dbReference>
<reference evidence="3 4" key="1">
    <citation type="submission" date="2015-09" db="EMBL/GenBank/DDBJ databases">
        <title>Host preference determinants of Valsa canker pathogens revealed by comparative genomics.</title>
        <authorList>
            <person name="Yin Z."/>
            <person name="Huang L."/>
        </authorList>
    </citation>
    <scope>NUCLEOTIDE SEQUENCE [LARGE SCALE GENOMIC DNA]</scope>
    <source>
        <strain evidence="3 4">SXYLt</strain>
    </source>
</reference>
<dbReference type="InParanoid" id="A0A423VNK9"/>
<dbReference type="SUPFAM" id="SSF54695">
    <property type="entry name" value="POZ domain"/>
    <property type="match status" value="1"/>
</dbReference>
<dbReference type="AlphaFoldDB" id="A0A423VNK9"/>
<dbReference type="PROSITE" id="PS50097">
    <property type="entry name" value="BTB"/>
    <property type="match status" value="1"/>
</dbReference>
<dbReference type="Gene3D" id="3.30.710.10">
    <property type="entry name" value="Potassium Channel Kv1.1, Chain A"/>
    <property type="match status" value="1"/>
</dbReference>
<keyword evidence="4" id="KW-1185">Reference proteome</keyword>
<dbReference type="CDD" id="cd18186">
    <property type="entry name" value="BTB_POZ_ZBTB_KLHL-like"/>
    <property type="match status" value="1"/>
</dbReference>
<feature type="region of interest" description="Disordered" evidence="1">
    <location>
        <begin position="1"/>
        <end position="21"/>
    </location>
</feature>
<feature type="domain" description="BTB" evidence="2">
    <location>
        <begin position="38"/>
        <end position="104"/>
    </location>
</feature>
<dbReference type="PANTHER" id="PTHR47843:SF2">
    <property type="entry name" value="BTB DOMAIN-CONTAINING PROTEIN"/>
    <property type="match status" value="1"/>
</dbReference>
<dbReference type="STRING" id="1230097.A0A423VNK9"/>
<evidence type="ECO:0000313" key="4">
    <source>
        <dbReference type="Proteomes" id="UP000285146"/>
    </source>
</evidence>
<accession>A0A423VNK9</accession>
<evidence type="ECO:0000313" key="3">
    <source>
        <dbReference type="EMBL" id="ROV92609.1"/>
    </source>
</evidence>
<dbReference type="SMART" id="SM00225">
    <property type="entry name" value="BTB"/>
    <property type="match status" value="1"/>
</dbReference>
<evidence type="ECO:0000259" key="2">
    <source>
        <dbReference type="PROSITE" id="PS50097"/>
    </source>
</evidence>
<comment type="caution">
    <text evidence="3">The sequence shown here is derived from an EMBL/GenBank/DDBJ whole genome shotgun (WGS) entry which is preliminary data.</text>
</comment>
<organism evidence="3 4">
    <name type="scientific">Cytospora leucostoma</name>
    <dbReference type="NCBI Taxonomy" id="1230097"/>
    <lineage>
        <taxon>Eukaryota</taxon>
        <taxon>Fungi</taxon>
        <taxon>Dikarya</taxon>
        <taxon>Ascomycota</taxon>
        <taxon>Pezizomycotina</taxon>
        <taxon>Sordariomycetes</taxon>
        <taxon>Sordariomycetidae</taxon>
        <taxon>Diaporthales</taxon>
        <taxon>Cytosporaceae</taxon>
        <taxon>Cytospora</taxon>
    </lineage>
</organism>
<gene>
    <name evidence="3" type="ORF">VPNG_09865</name>
</gene>
<dbReference type="EMBL" id="LKEB01000084">
    <property type="protein sequence ID" value="ROV92609.1"/>
    <property type="molecule type" value="Genomic_DNA"/>
</dbReference>
<dbReference type="Proteomes" id="UP000285146">
    <property type="component" value="Unassembled WGS sequence"/>
</dbReference>
<dbReference type="Pfam" id="PF00651">
    <property type="entry name" value="BTB"/>
    <property type="match status" value="1"/>
</dbReference>
<dbReference type="OrthoDB" id="194443at2759"/>
<proteinExistence type="predicted"/>
<name>A0A423VNK9_9PEZI</name>
<sequence length="279" mass="31125">MSDQSGLQDTTVSLNNDNMSTSGKAGRYGPLYAPVPIVAITVKGGQTFHLHKHVLTKDSLYFDRALNGLFTEAQGQTIDLDDIEAEAFGLYVSLVYPTALSEQEVSLCNVWQGPGKYAWLDLLRLWQLADRFLNAKIKRIANEELDKRFSKLSVDAWLHRYQVRTWPYIKATVSDLNCAFRVCVDENLPYEDAFIIGLSNCPPQVFAECAEGLDSDFLSPVAKLFAIRMASPTLTARKRQMDEMREAKGLTVPSGNAKVTNVDVAFARHAWDHFADAGL</sequence>
<protein>
    <recommendedName>
        <fullName evidence="2">BTB domain-containing protein</fullName>
    </recommendedName>
</protein>
<dbReference type="InterPro" id="IPR000210">
    <property type="entry name" value="BTB/POZ_dom"/>
</dbReference>
<evidence type="ECO:0000256" key="1">
    <source>
        <dbReference type="SAM" id="MobiDB-lite"/>
    </source>
</evidence>
<dbReference type="PANTHER" id="PTHR47843">
    <property type="entry name" value="BTB DOMAIN-CONTAINING PROTEIN-RELATED"/>
    <property type="match status" value="1"/>
</dbReference>